<feature type="transmembrane region" description="Helical" evidence="2">
    <location>
        <begin position="30"/>
        <end position="53"/>
    </location>
</feature>
<keyword evidence="2" id="KW-0472">Membrane</keyword>
<organism evidence="3 4">
    <name type="scientific">Brooklawnia cerclae</name>
    <dbReference type="NCBI Taxonomy" id="349934"/>
    <lineage>
        <taxon>Bacteria</taxon>
        <taxon>Bacillati</taxon>
        <taxon>Actinomycetota</taxon>
        <taxon>Actinomycetes</taxon>
        <taxon>Propionibacteriales</taxon>
        <taxon>Propionibacteriaceae</taxon>
        <taxon>Brooklawnia</taxon>
    </lineage>
</organism>
<evidence type="ECO:0000256" key="1">
    <source>
        <dbReference type="SAM" id="MobiDB-lite"/>
    </source>
</evidence>
<evidence type="ECO:0000256" key="2">
    <source>
        <dbReference type="SAM" id="Phobius"/>
    </source>
</evidence>
<comment type="caution">
    <text evidence="3">The sequence shown here is derived from an EMBL/GenBank/DDBJ whole genome shotgun (WGS) entry which is preliminary data.</text>
</comment>
<evidence type="ECO:0000313" key="4">
    <source>
        <dbReference type="Proteomes" id="UP000749311"/>
    </source>
</evidence>
<keyword evidence="4" id="KW-1185">Reference proteome</keyword>
<reference evidence="3 4" key="1">
    <citation type="submission" date="2020-02" db="EMBL/GenBank/DDBJ databases">
        <title>Sequencing the genomes of 1000 actinobacteria strains.</title>
        <authorList>
            <person name="Klenk H.-P."/>
        </authorList>
    </citation>
    <scope>NUCLEOTIDE SEQUENCE [LARGE SCALE GENOMIC DNA]</scope>
    <source>
        <strain evidence="3 4">DSM 19609</strain>
    </source>
</reference>
<keyword evidence="2" id="KW-1133">Transmembrane helix</keyword>
<gene>
    <name evidence="3" type="ORF">FB473_003301</name>
</gene>
<feature type="transmembrane region" description="Helical" evidence="2">
    <location>
        <begin position="127"/>
        <end position="145"/>
    </location>
</feature>
<keyword evidence="2" id="KW-0812">Transmembrane</keyword>
<sequence>MLSDETLGPARIRSGQVGAHPAGRPPSSTATLVVVVTLVMASLIVFVIGLALAAGQAASTAAIAFSIAVGGSFLGWYVKALVSGSGRSTARINAWPPIGLVSASCFAVITGYGLFEMLTGTHLGTRIALFAAGIVGAVAALVAFVRDADAAEADGVRPSVRKQTLTDDTEHMPVVPGETRRPARARLMLLPDPEETVEGPAHAEPPAETGLAAHLESAAGAGAPMDDTGAARFPAARHAAPSYGTPREAPGEAPGFVVPPEWGASEPEAPPSRGARRGTAEAPPPWESELWGSSDEGEPPTRARRGV</sequence>
<feature type="region of interest" description="Disordered" evidence="1">
    <location>
        <begin position="238"/>
        <end position="307"/>
    </location>
</feature>
<dbReference type="RefSeq" id="WP_208390871.1">
    <property type="nucleotide sequence ID" value="NZ_BAAAOO010000006.1"/>
</dbReference>
<protein>
    <recommendedName>
        <fullName evidence="5">Transmembrane protein</fullName>
    </recommendedName>
</protein>
<evidence type="ECO:0008006" key="5">
    <source>
        <dbReference type="Google" id="ProtNLM"/>
    </source>
</evidence>
<proteinExistence type="predicted"/>
<feature type="transmembrane region" description="Helical" evidence="2">
    <location>
        <begin position="98"/>
        <end position="115"/>
    </location>
</feature>
<dbReference type="EMBL" id="JAAMOZ010000004">
    <property type="protein sequence ID" value="NIH58604.1"/>
    <property type="molecule type" value="Genomic_DNA"/>
</dbReference>
<dbReference type="Proteomes" id="UP000749311">
    <property type="component" value="Unassembled WGS sequence"/>
</dbReference>
<name>A0ABX0SKY5_9ACTN</name>
<feature type="region of interest" description="Disordered" evidence="1">
    <location>
        <begin position="155"/>
        <end position="183"/>
    </location>
</feature>
<feature type="transmembrane region" description="Helical" evidence="2">
    <location>
        <begin position="60"/>
        <end position="78"/>
    </location>
</feature>
<accession>A0ABX0SKY5</accession>
<evidence type="ECO:0000313" key="3">
    <source>
        <dbReference type="EMBL" id="NIH58604.1"/>
    </source>
</evidence>